<reference evidence="1 2" key="1">
    <citation type="submission" date="2018-06" db="EMBL/GenBank/DDBJ databases">
        <title>Chryseolinea flavus sp. nov., a member of the phylum Bacteroidetes isolated from soil.</title>
        <authorList>
            <person name="Li Y."/>
            <person name="Wang J."/>
        </authorList>
    </citation>
    <scope>NUCLEOTIDE SEQUENCE [LARGE SCALE GENOMIC DNA]</scope>
    <source>
        <strain evidence="1 2">SDU1-6</strain>
    </source>
</reference>
<dbReference type="EMBL" id="QMFY01000005">
    <property type="protein sequence ID" value="RAW00831.1"/>
    <property type="molecule type" value="Genomic_DNA"/>
</dbReference>
<accession>A0A364Y463</accession>
<evidence type="ECO:0000313" key="2">
    <source>
        <dbReference type="Proteomes" id="UP000251889"/>
    </source>
</evidence>
<proteinExistence type="predicted"/>
<sequence>MRCENFEEQIWLYDELSVSQRQVVDEHLKHCADCEKIWQARTQLRLTTRDWKGVTPAPENSAQLTHKIMAQIVVPSMNIPWLDAINTTWLRYAMASLSTLFVVAFFYTPPKNLPHQHLQASGVRDVNLNTSAFLKVKIENRKSRQQTFSLLACIENRECVQSIAKKKKYYESR</sequence>
<name>A0A364Y463_9BACT</name>
<evidence type="ECO:0008006" key="3">
    <source>
        <dbReference type="Google" id="ProtNLM"/>
    </source>
</evidence>
<gene>
    <name evidence="1" type="ORF">DQQ10_11325</name>
</gene>
<evidence type="ECO:0000313" key="1">
    <source>
        <dbReference type="EMBL" id="RAW00831.1"/>
    </source>
</evidence>
<dbReference type="Proteomes" id="UP000251889">
    <property type="component" value="Unassembled WGS sequence"/>
</dbReference>
<comment type="caution">
    <text evidence="1">The sequence shown here is derived from an EMBL/GenBank/DDBJ whole genome shotgun (WGS) entry which is preliminary data.</text>
</comment>
<dbReference type="AlphaFoldDB" id="A0A364Y463"/>
<organism evidence="1 2">
    <name type="scientific">Pseudochryseolinea flava</name>
    <dbReference type="NCBI Taxonomy" id="2059302"/>
    <lineage>
        <taxon>Bacteria</taxon>
        <taxon>Pseudomonadati</taxon>
        <taxon>Bacteroidota</taxon>
        <taxon>Cytophagia</taxon>
        <taxon>Cytophagales</taxon>
        <taxon>Fulvivirgaceae</taxon>
        <taxon>Pseudochryseolinea</taxon>
    </lineage>
</organism>
<protein>
    <recommendedName>
        <fullName evidence="3">Zinc-finger domain-containing protein</fullName>
    </recommendedName>
</protein>
<dbReference type="RefSeq" id="WP_112746988.1">
    <property type="nucleotide sequence ID" value="NZ_QMFY01000005.1"/>
</dbReference>
<keyword evidence="2" id="KW-1185">Reference proteome</keyword>